<dbReference type="InterPro" id="IPR008271">
    <property type="entry name" value="Ser/Thr_kinase_AS"/>
</dbReference>
<keyword evidence="8 17" id="KW-0418">Kinase</keyword>
<dbReference type="GO" id="GO:0046872">
    <property type="term" value="F:metal ion binding"/>
    <property type="evidence" value="ECO:0007669"/>
    <property type="project" value="UniProtKB-KW"/>
</dbReference>
<keyword evidence="14" id="KW-0175">Coiled coil</keyword>
<dbReference type="EMBL" id="JAHLQT010009070">
    <property type="protein sequence ID" value="KAG7173652.1"/>
    <property type="molecule type" value="Genomic_DNA"/>
</dbReference>
<feature type="binding site" evidence="13">
    <location>
        <position position="40"/>
    </location>
    <ligand>
        <name>ATP</name>
        <dbReference type="ChEBI" id="CHEBI:30616"/>
    </ligand>
</feature>
<evidence type="ECO:0000256" key="14">
    <source>
        <dbReference type="SAM" id="Coils"/>
    </source>
</evidence>
<dbReference type="EC" id="2.7.11.1" evidence="3"/>
<dbReference type="FunFam" id="3.30.200.20:FF:000097">
    <property type="entry name" value="Probable serine/threonine-protein kinase nek1"/>
    <property type="match status" value="1"/>
</dbReference>
<feature type="domain" description="Protein kinase" evidence="16">
    <location>
        <begin position="11"/>
        <end position="265"/>
    </location>
</feature>
<comment type="catalytic activity">
    <reaction evidence="11">
        <text>L-threonyl-[protein] + ATP = O-phospho-L-threonyl-[protein] + ADP + H(+)</text>
        <dbReference type="Rhea" id="RHEA:46608"/>
        <dbReference type="Rhea" id="RHEA-COMP:11060"/>
        <dbReference type="Rhea" id="RHEA-COMP:11605"/>
        <dbReference type="ChEBI" id="CHEBI:15378"/>
        <dbReference type="ChEBI" id="CHEBI:30013"/>
        <dbReference type="ChEBI" id="CHEBI:30616"/>
        <dbReference type="ChEBI" id="CHEBI:61977"/>
        <dbReference type="ChEBI" id="CHEBI:456216"/>
        <dbReference type="EC" id="2.7.11.1"/>
    </reaction>
</comment>
<keyword evidence="18" id="KW-1185">Reference proteome</keyword>
<feature type="compositionally biased region" description="Basic and acidic residues" evidence="15">
    <location>
        <begin position="550"/>
        <end position="580"/>
    </location>
</feature>
<feature type="coiled-coil region" evidence="14">
    <location>
        <begin position="601"/>
        <end position="628"/>
    </location>
</feature>
<evidence type="ECO:0000259" key="16">
    <source>
        <dbReference type="PROSITE" id="PS50011"/>
    </source>
</evidence>
<protein>
    <recommendedName>
        <fullName evidence="3">non-specific serine/threonine protein kinase</fullName>
        <ecNumber evidence="3">2.7.11.1</ecNumber>
    </recommendedName>
</protein>
<feature type="region of interest" description="Disordered" evidence="15">
    <location>
        <begin position="1366"/>
        <end position="1410"/>
    </location>
</feature>
<dbReference type="InterPro" id="IPR017441">
    <property type="entry name" value="Protein_kinase_ATP_BS"/>
</dbReference>
<evidence type="ECO:0000256" key="12">
    <source>
        <dbReference type="ARBA" id="ARBA00048679"/>
    </source>
</evidence>
<comment type="catalytic activity">
    <reaction evidence="12">
        <text>L-seryl-[protein] + ATP = O-phospho-L-seryl-[protein] + ADP + H(+)</text>
        <dbReference type="Rhea" id="RHEA:17989"/>
        <dbReference type="Rhea" id="RHEA-COMP:9863"/>
        <dbReference type="Rhea" id="RHEA-COMP:11604"/>
        <dbReference type="ChEBI" id="CHEBI:15378"/>
        <dbReference type="ChEBI" id="CHEBI:29999"/>
        <dbReference type="ChEBI" id="CHEBI:30616"/>
        <dbReference type="ChEBI" id="CHEBI:83421"/>
        <dbReference type="ChEBI" id="CHEBI:456216"/>
        <dbReference type="EC" id="2.7.11.1"/>
    </reaction>
</comment>
<evidence type="ECO:0000313" key="18">
    <source>
        <dbReference type="Proteomes" id="UP000747542"/>
    </source>
</evidence>
<feature type="compositionally biased region" description="Polar residues" evidence="15">
    <location>
        <begin position="876"/>
        <end position="888"/>
    </location>
</feature>
<evidence type="ECO:0000256" key="10">
    <source>
        <dbReference type="ARBA" id="ARBA00022842"/>
    </source>
</evidence>
<evidence type="ECO:0000256" key="1">
    <source>
        <dbReference type="ARBA" id="ARBA00001946"/>
    </source>
</evidence>
<feature type="region of interest" description="Disordered" evidence="15">
    <location>
        <begin position="1800"/>
        <end position="1826"/>
    </location>
</feature>
<feature type="compositionally biased region" description="Polar residues" evidence="15">
    <location>
        <begin position="1800"/>
        <end position="1816"/>
    </location>
</feature>
<feature type="compositionally biased region" description="Basic and acidic residues" evidence="15">
    <location>
        <begin position="1817"/>
        <end position="1826"/>
    </location>
</feature>
<evidence type="ECO:0000256" key="2">
    <source>
        <dbReference type="ARBA" id="ARBA00010886"/>
    </source>
</evidence>
<feature type="compositionally biased region" description="Basic and acidic residues" evidence="15">
    <location>
        <begin position="717"/>
        <end position="737"/>
    </location>
</feature>
<evidence type="ECO:0000256" key="3">
    <source>
        <dbReference type="ARBA" id="ARBA00012513"/>
    </source>
</evidence>
<dbReference type="PROSITE" id="PS50011">
    <property type="entry name" value="PROTEIN_KINASE_DOM"/>
    <property type="match status" value="1"/>
</dbReference>
<evidence type="ECO:0000313" key="17">
    <source>
        <dbReference type="EMBL" id="KAG7173652.1"/>
    </source>
</evidence>
<evidence type="ECO:0000256" key="11">
    <source>
        <dbReference type="ARBA" id="ARBA00047899"/>
    </source>
</evidence>
<comment type="cofactor">
    <cofactor evidence="1">
        <name>Mg(2+)</name>
        <dbReference type="ChEBI" id="CHEBI:18420"/>
    </cofactor>
</comment>
<evidence type="ECO:0000256" key="9">
    <source>
        <dbReference type="ARBA" id="ARBA00022840"/>
    </source>
</evidence>
<feature type="region of interest" description="Disordered" evidence="15">
    <location>
        <begin position="352"/>
        <end position="418"/>
    </location>
</feature>
<dbReference type="PROSITE" id="PS00107">
    <property type="entry name" value="PROTEIN_KINASE_ATP"/>
    <property type="match status" value="1"/>
</dbReference>
<evidence type="ECO:0000256" key="5">
    <source>
        <dbReference type="ARBA" id="ARBA00022679"/>
    </source>
</evidence>
<evidence type="ECO:0000256" key="7">
    <source>
        <dbReference type="ARBA" id="ARBA00022741"/>
    </source>
</evidence>
<dbReference type="Proteomes" id="UP000747542">
    <property type="component" value="Unassembled WGS sequence"/>
</dbReference>
<dbReference type="SMART" id="SM00220">
    <property type="entry name" value="S_TKc"/>
    <property type="match status" value="1"/>
</dbReference>
<organism evidence="17 18">
    <name type="scientific">Homarus americanus</name>
    <name type="common">American lobster</name>
    <dbReference type="NCBI Taxonomy" id="6706"/>
    <lineage>
        <taxon>Eukaryota</taxon>
        <taxon>Metazoa</taxon>
        <taxon>Ecdysozoa</taxon>
        <taxon>Arthropoda</taxon>
        <taxon>Crustacea</taxon>
        <taxon>Multicrustacea</taxon>
        <taxon>Malacostraca</taxon>
        <taxon>Eumalacostraca</taxon>
        <taxon>Eucarida</taxon>
        <taxon>Decapoda</taxon>
        <taxon>Pleocyemata</taxon>
        <taxon>Astacidea</taxon>
        <taxon>Nephropoidea</taxon>
        <taxon>Nephropidae</taxon>
        <taxon>Homarus</taxon>
    </lineage>
</organism>
<accession>A0A8J5N5X3</accession>
<feature type="coiled-coil region" evidence="14">
    <location>
        <begin position="956"/>
        <end position="990"/>
    </location>
</feature>
<dbReference type="InterPro" id="IPR000719">
    <property type="entry name" value="Prot_kinase_dom"/>
</dbReference>
<evidence type="ECO:0000256" key="4">
    <source>
        <dbReference type="ARBA" id="ARBA00022527"/>
    </source>
</evidence>
<keyword evidence="7 13" id="KW-0547">Nucleotide-binding</keyword>
<dbReference type="Pfam" id="PF00069">
    <property type="entry name" value="Pkinase"/>
    <property type="match status" value="1"/>
</dbReference>
<feature type="compositionally biased region" description="Basic and acidic residues" evidence="15">
    <location>
        <begin position="1383"/>
        <end position="1398"/>
    </location>
</feature>
<dbReference type="PANTHER" id="PTHR44899">
    <property type="entry name" value="CAMK FAMILY PROTEIN KINASE"/>
    <property type="match status" value="1"/>
</dbReference>
<keyword evidence="4" id="KW-0723">Serine/threonine-protein kinase</keyword>
<evidence type="ECO:0000256" key="13">
    <source>
        <dbReference type="PROSITE-ProRule" id="PRU10141"/>
    </source>
</evidence>
<comment type="caution">
    <text evidence="17">The sequence shown here is derived from an EMBL/GenBank/DDBJ whole genome shotgun (WGS) entry which is preliminary data.</text>
</comment>
<feature type="region of interest" description="Disordered" evidence="15">
    <location>
        <begin position="492"/>
        <end position="580"/>
    </location>
</feature>
<dbReference type="OrthoDB" id="248923at2759"/>
<dbReference type="CDD" id="cd08215">
    <property type="entry name" value="STKc_Nek"/>
    <property type="match status" value="1"/>
</dbReference>
<reference evidence="17" key="1">
    <citation type="journal article" date="2021" name="Sci. Adv.">
        <title>The American lobster genome reveals insights on longevity, neural, and immune adaptations.</title>
        <authorList>
            <person name="Polinski J.M."/>
            <person name="Zimin A.V."/>
            <person name="Clark K.F."/>
            <person name="Kohn A.B."/>
            <person name="Sadowski N."/>
            <person name="Timp W."/>
            <person name="Ptitsyn A."/>
            <person name="Khanna P."/>
            <person name="Romanova D.Y."/>
            <person name="Williams P."/>
            <person name="Greenwood S.J."/>
            <person name="Moroz L.L."/>
            <person name="Walt D.R."/>
            <person name="Bodnar A.G."/>
        </authorList>
    </citation>
    <scope>NUCLEOTIDE SEQUENCE</scope>
    <source>
        <strain evidence="17">GMGI-L3</strain>
    </source>
</reference>
<feature type="compositionally biased region" description="Polar residues" evidence="15">
    <location>
        <begin position="402"/>
        <end position="413"/>
    </location>
</feature>
<sequence>MDESSLKMEDYKIIRQLGLGSYGAAHLAHHDPSDTKCVIKEINISQMSPKELEEARREVQVLSSLSHPYITQFRGSCEENGRLSIAMDYCGGGDLHTIISKRKGVHFPEDRVLDWFVQLCLAIKYTHDRKILHRDIKSQNIFLTDDGKIRLGDFGIAKVLNNTSDLARTCIGTPYYLSPEMCENKPYNNKSDIWALGCVLYEMMTLKHAFEANNMKALILKIIRGIYQPVPARYSRDLRLLLTQIFQRQPQARPSISVILRKSFIFKRVPRFISGCEEEELKASLIKRRCTLPASVRKIPVPKRPHDITDPSAKYGVSQSLNKRGTYKSPTKATSKVYKQVCGVKKPVGVAHSRADRLSQEHRKKYQSENSLLPKDAGIVEPTGDKDKRFQRRSKSVPHAFKQSNLKSQQQNVKNKHPSPVKLQLMLDSAGFKKNADVDPKKMEAGEIVNKSKEDEEPIKSPGAEGWLVDEFLSKKLQAAYIDRKLAEALVPTNTSESESVHDDSSTAAMGNKRDRQQQNGRDFVIKNLIAQRSPKLKVRPKNKPAPHVRQTEKDQRKHSDDSHDVQVQETNPKDVKELANKTLKHDNICSDEEGDEDIPRSSAEELRELMQEKMKKLLQERTQKMNQMISQRRQWAYKREKLESALVKKRENVLIVEKMEETTKSNDIERREDRVCESNLHSCVPPSESQVELEDKVYNGINATVRTAPANESQFNEEKKNKCQEPDEVVNRDSSTKPKPQRKKSIMSPDITETYMNEVPNNTLVSTVRERITPEKLSVIPAENLNNPQTQETLIDNTSVGILSEPQEELVFNEKNKSLAYLDKCGDRPNNGNLQVCEVTSKEIVITCTNVPEKPTSVTLSNDDGGVSGKHGDTALQSSNTQSLTPSKRSRWRSADTAGLENSPLETTASEMDCTTSSDLVVVYKEMGERKQWGKHNKDIISVLSKAQIIESPMNQSSSKRKENAVNELEKVTKEINFSGKNLEEVSNKPKVLNSTFTVSLKDCHGDCEPGPCKIGLNSAPDVKAPCKMKPSVPLPSVLNSTFEVENKNTVDNKGKLNQNKEELGRTQTVETAGSVLQTNVDKSCKNKQSDKILHPKVNETVNVKKNGNRIGNKSEGISKIENKEEMGKIEVVGKAITENREEIGKIEVVGKGIRKLSTSVTSETVQTQNEAVKNDSLIIDDTEKSFNDTYTVDEKLSESTFTIPKTPSKNADKKGKGRFLEKLRLHMSPLPKKKQIVVDKFSVPAQVTPRKTIGDLGLGAEHKTSTPILKKKTKIKSGLVGILRRLSSRQDINVDTANCMEKGSIETCEKSYSDSELSGDTFTVECDAKTRKSQENVTSNQVNNYENMYNKTISKTCNRILQSSETDNKEDKGYMSSQKTLENEGKSKSQRREATNMKDGGTGTIGENIEPEETMTIKNNECHVGKEISGNIQSDSDTFVVGKDITDQQNSKSIDTKVKGTEELTFLKDNTLANSLKEIYSRDNASKDNVSVNNFDNVSSDSGLDTQKTDFTCQMLDNVASDTQSDLDYTLGNFNRLSPSQSHSCGLSECNLTFSENYNPSATLKNNEVSLILDEHCKKTEVGSVVCVEDLANTLLLDVFEEARRQISGSETRRRDQDISPITPRNIQINLKCSGEVKYQGVQHECGVEALPTYSQTLVPRLGASQGLEGESIQDGNRSKHISQGGTSKYNHSEVSRGTSGKVVSHITSNPLGRISDSDLAHHTSEDIKVTHSSARPRPTVLCISSNNNERLFADLAHSSILQTQQNVKEDGRSRKKFLENKNYEEITTKQKYLGTSTTLPQQSTVQSEASKSNIDLRDSSPGVNKEEFESRCKDFLFPYQYSKDDFYSVSDEESEDLANLRRSMELVLCSGRQSRESDCKSVASSYTSSEVWHLDRDGAVVMGGGGVYGWIEEQRAKLEDVLGLDLFMKAYHHLDVAQEREGCVVGEAVSQVEEMLGRDARDLAHDILQLVVSEAVYHNQ</sequence>
<dbReference type="GO" id="GO:0004674">
    <property type="term" value="F:protein serine/threonine kinase activity"/>
    <property type="evidence" value="ECO:0007669"/>
    <property type="project" value="UniProtKB-KW"/>
</dbReference>
<evidence type="ECO:0000256" key="8">
    <source>
        <dbReference type="ARBA" id="ARBA00022777"/>
    </source>
</evidence>
<keyword evidence="10" id="KW-0460">Magnesium</keyword>
<proteinExistence type="inferred from homology"/>
<feature type="compositionally biased region" description="Basic residues" evidence="15">
    <location>
        <begin position="535"/>
        <end position="547"/>
    </location>
</feature>
<feature type="region of interest" description="Disordered" evidence="15">
    <location>
        <begin position="1670"/>
        <end position="1704"/>
    </location>
</feature>
<dbReference type="PANTHER" id="PTHR44899:SF3">
    <property type="entry name" value="SERINE_THREONINE-PROTEIN KINASE NEK1"/>
    <property type="match status" value="1"/>
</dbReference>
<dbReference type="InterPro" id="IPR051131">
    <property type="entry name" value="NEK_Ser/Thr_kinase_NIMA"/>
</dbReference>
<keyword evidence="9 13" id="KW-0067">ATP-binding</keyword>
<keyword evidence="6" id="KW-0479">Metal-binding</keyword>
<feature type="region of interest" description="Disordered" evidence="15">
    <location>
        <begin position="709"/>
        <end position="748"/>
    </location>
</feature>
<dbReference type="PROSITE" id="PS00108">
    <property type="entry name" value="PROTEIN_KINASE_ST"/>
    <property type="match status" value="1"/>
</dbReference>
<name>A0A8J5N5X3_HOMAM</name>
<feature type="region of interest" description="Disordered" evidence="15">
    <location>
        <begin position="854"/>
        <end position="907"/>
    </location>
</feature>
<comment type="similarity">
    <text evidence="2">Belongs to the protein kinase superfamily. NEK Ser/Thr protein kinase family. NIMA subfamily.</text>
</comment>
<evidence type="ECO:0000256" key="6">
    <source>
        <dbReference type="ARBA" id="ARBA00022723"/>
    </source>
</evidence>
<dbReference type="FunFam" id="1.10.510.10:FF:000172">
    <property type="entry name" value="serine/threonine-protein kinase Nek1 isoform X1"/>
    <property type="match status" value="1"/>
</dbReference>
<keyword evidence="5" id="KW-0808">Transferase</keyword>
<evidence type="ECO:0000256" key="15">
    <source>
        <dbReference type="SAM" id="MobiDB-lite"/>
    </source>
</evidence>
<gene>
    <name evidence="17" type="primary">Nek1-L3</name>
    <name evidence="17" type="ORF">Hamer_G017935</name>
</gene>
<dbReference type="GO" id="GO:0005524">
    <property type="term" value="F:ATP binding"/>
    <property type="evidence" value="ECO:0007669"/>
    <property type="project" value="UniProtKB-UniRule"/>
</dbReference>